<keyword evidence="3" id="KW-1185">Reference proteome</keyword>
<evidence type="ECO:0000256" key="1">
    <source>
        <dbReference type="ARBA" id="ARBA00007637"/>
    </source>
</evidence>
<accession>Q5LC65</accession>
<name>Q5LC65_BACFN</name>
<dbReference type="HOGENOM" id="CLU_007383_1_7_10"/>
<sequence length="296" mass="33740">MKRTIFLIGGSGFIGKNIIRNLYAQYQIYVFDKYIDHVFFEAYPQVNVSELDLVQDKIPESVVSPDYIVNLASIVTAERDLTLFDDLISSNLKILLNLYERFKGNFSLKLFIQFGSSEEYGAKISPFKEEEREYPSSPYALVKQLTTNTAMMLYYNYNFPVMVVRPANLFGPYQSASKFIPYIVERLKTNQPLDVSPCEQKRDFIHVDDFVFAINGLLVNYKKSVGEIINVGSGCSISLKEIIETCKEELQSTSKVNYGALAYRENEAMDLCCSINKLNGIIGQEKVKTGILEYLK</sequence>
<dbReference type="CDD" id="cd08946">
    <property type="entry name" value="SDR_e"/>
    <property type="match status" value="1"/>
</dbReference>
<gene>
    <name evidence="2" type="ORF">BF9343_2520</name>
</gene>
<dbReference type="PANTHER" id="PTHR43000">
    <property type="entry name" value="DTDP-D-GLUCOSE 4,6-DEHYDRATASE-RELATED"/>
    <property type="match status" value="1"/>
</dbReference>
<dbReference type="PaxDb" id="272559-BF9343_2520"/>
<dbReference type="GeneID" id="60368292"/>
<accession>A0A380Z6A8</accession>
<dbReference type="Gene3D" id="3.40.50.720">
    <property type="entry name" value="NAD(P)-binding Rossmann-like Domain"/>
    <property type="match status" value="1"/>
</dbReference>
<dbReference type="Pfam" id="PF01370">
    <property type="entry name" value="Epimerase"/>
    <property type="match status" value="1"/>
</dbReference>
<proteinExistence type="inferred from homology"/>
<reference evidence="2 3" key="1">
    <citation type="journal article" date="2005" name="Science">
        <title>Extensive DNA inversions in the B. fragilis genome control variable gene expression.</title>
        <authorList>
            <person name="Cerdeno-Tarraga A.M."/>
            <person name="Patrick S."/>
            <person name="Crosmann L."/>
            <person name="Blakely G."/>
            <person name="Abratt V."/>
            <person name="Lennard N."/>
            <person name="Duerden B."/>
            <person name="Poxton I."/>
            <person name="Harris B."/>
            <person name="Quail M.A."/>
            <person name="Barron A."/>
            <person name="Clarck L."/>
            <person name="Corton C."/>
            <person name="Doggett J."/>
            <person name="Holden M.T.G."/>
            <person name="Larke N."/>
            <person name="Line A."/>
            <person name="Lord A."/>
            <person name="Norbertczak H."/>
            <person name="Ormond D."/>
            <person name="Price C."/>
            <person name="Rabbinowitsch E."/>
            <person name="Woodward J."/>
            <person name="Barrel B.G."/>
            <person name="Parkhill J."/>
        </authorList>
    </citation>
    <scope>NUCLEOTIDE SEQUENCE [LARGE SCALE GENOMIC DNA]</scope>
    <source>
        <strain evidence="3">ATCC 25285 / DSM 2151 / CCUG 4856 / JCM 11019 / LMG 10263 / NCTC 9343 / Onslow / VPI 2553 / EN-2</strain>
    </source>
</reference>
<evidence type="ECO:0000313" key="2">
    <source>
        <dbReference type="EMBL" id="CAH08301.1"/>
    </source>
</evidence>
<dbReference type="EMBL" id="CR626927">
    <property type="protein sequence ID" value="CAH08301.1"/>
    <property type="molecule type" value="Genomic_DNA"/>
</dbReference>
<dbReference type="AlphaFoldDB" id="Q5LC65"/>
<comment type="similarity">
    <text evidence="1">Belongs to the NAD(P)-dependent epimerase/dehydratase family.</text>
</comment>
<dbReference type="SUPFAM" id="SSF51735">
    <property type="entry name" value="NAD(P)-binding Rossmann-fold domains"/>
    <property type="match status" value="1"/>
</dbReference>
<dbReference type="eggNOG" id="COG0451">
    <property type="taxonomic scope" value="Bacteria"/>
</dbReference>
<dbReference type="KEGG" id="bfs:BF9343_2520"/>
<dbReference type="Gene3D" id="3.90.25.10">
    <property type="entry name" value="UDP-galactose 4-epimerase, domain 1"/>
    <property type="match status" value="1"/>
</dbReference>
<protein>
    <submittedName>
        <fullName evidence="2">LPS biosynthesis related DNTP-hexose dehydratase-epimerase</fullName>
    </submittedName>
</protein>
<dbReference type="BioCyc" id="BFRA272559:G1GHZ-2739-MONOMER"/>
<dbReference type="Proteomes" id="UP000006731">
    <property type="component" value="Chromosome"/>
</dbReference>
<dbReference type="InterPro" id="IPR036291">
    <property type="entry name" value="NAD(P)-bd_dom_sf"/>
</dbReference>
<dbReference type="InterPro" id="IPR001509">
    <property type="entry name" value="Epimerase_deHydtase"/>
</dbReference>
<organism evidence="2 3">
    <name type="scientific">Bacteroides fragilis (strain ATCC 25285 / DSM 2151 / CCUG 4856 / JCM 11019 / LMG 10263 / NCTC 9343 / Onslow / VPI 2553 / EN-2)</name>
    <dbReference type="NCBI Taxonomy" id="272559"/>
    <lineage>
        <taxon>Bacteria</taxon>
        <taxon>Pseudomonadati</taxon>
        <taxon>Bacteroidota</taxon>
        <taxon>Bacteroidia</taxon>
        <taxon>Bacteroidales</taxon>
        <taxon>Bacteroidaceae</taxon>
        <taxon>Bacteroides</taxon>
    </lineage>
</organism>
<evidence type="ECO:0000313" key="3">
    <source>
        <dbReference type="Proteomes" id="UP000006731"/>
    </source>
</evidence>
<dbReference type="RefSeq" id="WP_010993077.1">
    <property type="nucleotide sequence ID" value="NC_003228.3"/>
</dbReference>